<dbReference type="EnsemblMetazoa" id="AMEC016899-RA">
    <property type="protein sequence ID" value="AMEC016899-PA"/>
    <property type="gene ID" value="AMEC016899"/>
</dbReference>
<feature type="region of interest" description="Disordered" evidence="1">
    <location>
        <begin position="154"/>
        <end position="271"/>
    </location>
</feature>
<feature type="compositionally biased region" description="Basic and acidic residues" evidence="1">
    <location>
        <begin position="213"/>
        <end position="225"/>
    </location>
</feature>
<name>A0A182UAI7_9DIPT</name>
<sequence length="271" mass="30104">MVLKRGSFFQQAQATVKQRSDTMTIQQQQPNNSGDALHPSSQGQPHRYHLHHDPAYNITTAEADLDYTSDNSVAVLQHHHPSVVHHHPHAHQQPQQQQHHHHYMPSSSSSCDNTKQPTRLGPGGGNSSAGGSCDENTPSVLDVNLDTKKISLAHNGSRLNSPVRFGDERKYGNNHNHHHHHHHHHHHGHAGGAGPHSHHIEVYSDGTPGLETSKLEEEISEDDRGPPLPPRPVPRARTATQRLETGKQRSRDPSIRYRLSLGRDDSALLCP</sequence>
<dbReference type="PANTHER" id="PTHR39952">
    <property type="entry name" value="FI02073P"/>
    <property type="match status" value="1"/>
</dbReference>
<dbReference type="AlphaFoldDB" id="A0A182UAI7"/>
<evidence type="ECO:0000256" key="1">
    <source>
        <dbReference type="SAM" id="MobiDB-lite"/>
    </source>
</evidence>
<accession>A0A182UAI7</accession>
<evidence type="ECO:0000313" key="3">
    <source>
        <dbReference type="Proteomes" id="UP000075902"/>
    </source>
</evidence>
<evidence type="ECO:0000313" key="2">
    <source>
        <dbReference type="EnsemblMetazoa" id="AMEC016899-PA"/>
    </source>
</evidence>
<feature type="region of interest" description="Disordered" evidence="1">
    <location>
        <begin position="15"/>
        <end position="50"/>
    </location>
</feature>
<feature type="compositionally biased region" description="Basic and acidic residues" evidence="1">
    <location>
        <begin position="244"/>
        <end position="271"/>
    </location>
</feature>
<proteinExistence type="predicted"/>
<feature type="region of interest" description="Disordered" evidence="1">
    <location>
        <begin position="82"/>
        <end position="135"/>
    </location>
</feature>
<dbReference type="VEuPathDB" id="VectorBase:AMEC016899"/>
<organism evidence="2 3">
    <name type="scientific">Anopheles melas</name>
    <dbReference type="NCBI Taxonomy" id="34690"/>
    <lineage>
        <taxon>Eukaryota</taxon>
        <taxon>Metazoa</taxon>
        <taxon>Ecdysozoa</taxon>
        <taxon>Arthropoda</taxon>
        <taxon>Hexapoda</taxon>
        <taxon>Insecta</taxon>
        <taxon>Pterygota</taxon>
        <taxon>Neoptera</taxon>
        <taxon>Endopterygota</taxon>
        <taxon>Diptera</taxon>
        <taxon>Nematocera</taxon>
        <taxon>Culicoidea</taxon>
        <taxon>Culicidae</taxon>
        <taxon>Anophelinae</taxon>
        <taxon>Anopheles</taxon>
    </lineage>
</organism>
<reference evidence="2" key="2">
    <citation type="submission" date="2020-05" db="UniProtKB">
        <authorList>
            <consortium name="EnsemblMetazoa"/>
        </authorList>
    </citation>
    <scope>IDENTIFICATION</scope>
    <source>
        <strain evidence="2">CM1001059</strain>
    </source>
</reference>
<dbReference type="Proteomes" id="UP000075902">
    <property type="component" value="Unassembled WGS sequence"/>
</dbReference>
<protein>
    <submittedName>
        <fullName evidence="2">Uncharacterized protein</fullName>
    </submittedName>
</protein>
<keyword evidence="3" id="KW-1185">Reference proteome</keyword>
<feature type="compositionally biased region" description="Polar residues" evidence="1">
    <location>
        <begin position="15"/>
        <end position="44"/>
    </location>
</feature>
<feature type="compositionally biased region" description="Basic residues" evidence="1">
    <location>
        <begin position="175"/>
        <end position="189"/>
    </location>
</feature>
<dbReference type="PANTHER" id="PTHR39952:SF1">
    <property type="match status" value="1"/>
</dbReference>
<reference evidence="3" key="1">
    <citation type="submission" date="2014-01" db="EMBL/GenBank/DDBJ databases">
        <title>The Genome Sequence of Anopheles melas CM1001059_A (V2).</title>
        <authorList>
            <consortium name="The Broad Institute Genomics Platform"/>
            <person name="Neafsey D.E."/>
            <person name="Besansky N."/>
            <person name="Howell P."/>
            <person name="Walton C."/>
            <person name="Young S.K."/>
            <person name="Zeng Q."/>
            <person name="Gargeya S."/>
            <person name="Fitzgerald M."/>
            <person name="Haas B."/>
            <person name="Abouelleil A."/>
            <person name="Allen A.W."/>
            <person name="Alvarado L."/>
            <person name="Arachchi H.M."/>
            <person name="Berlin A.M."/>
            <person name="Chapman S.B."/>
            <person name="Gainer-Dewar J."/>
            <person name="Goldberg J."/>
            <person name="Griggs A."/>
            <person name="Gujja S."/>
            <person name="Hansen M."/>
            <person name="Howarth C."/>
            <person name="Imamovic A."/>
            <person name="Ireland A."/>
            <person name="Larimer J."/>
            <person name="McCowan C."/>
            <person name="Murphy C."/>
            <person name="Pearson M."/>
            <person name="Poon T.W."/>
            <person name="Priest M."/>
            <person name="Roberts A."/>
            <person name="Saif S."/>
            <person name="Shea T."/>
            <person name="Sisk P."/>
            <person name="Sykes S."/>
            <person name="Wortman J."/>
            <person name="Nusbaum C."/>
            <person name="Birren B."/>
        </authorList>
    </citation>
    <scope>NUCLEOTIDE SEQUENCE [LARGE SCALE GENOMIC DNA]</scope>
    <source>
        <strain evidence="3">CM1001059</strain>
    </source>
</reference>